<dbReference type="EMBL" id="LR792632">
    <property type="protein sequence ID" value="CAB3288214.1"/>
    <property type="molecule type" value="Genomic_DNA"/>
</dbReference>
<name>A0A8D6SVW5_9EURY</name>
<organism evidence="2 3">
    <name type="scientific">Methanocaldococcus lauensis</name>
    <dbReference type="NCBI Taxonomy" id="2546128"/>
    <lineage>
        <taxon>Archaea</taxon>
        <taxon>Methanobacteriati</taxon>
        <taxon>Methanobacteriota</taxon>
        <taxon>Methanomada group</taxon>
        <taxon>Methanococci</taxon>
        <taxon>Methanococcales</taxon>
        <taxon>Methanocaldococcaceae</taxon>
        <taxon>Methanocaldococcus</taxon>
    </lineage>
</organism>
<dbReference type="RefSeq" id="WP_214400478.1">
    <property type="nucleotide sequence ID" value="NZ_LR792632.1"/>
</dbReference>
<dbReference type="Proteomes" id="UP000679213">
    <property type="component" value="Chromosome I"/>
</dbReference>
<reference evidence="2 3" key="1">
    <citation type="submission" date="2020-04" db="EMBL/GenBank/DDBJ databases">
        <authorList>
            <consortium name="Genoscope - CEA"/>
            <person name="William W."/>
        </authorList>
    </citation>
    <scope>NUCLEOTIDE SEQUENCE [LARGE SCALE GENOMIC DNA]</scope>
    <source>
        <strain evidence="2 3">SG7</strain>
    </source>
</reference>
<proteinExistence type="predicted"/>
<dbReference type="AlphaFoldDB" id="A0A8D6SVW5"/>
<feature type="transmembrane region" description="Helical" evidence="1">
    <location>
        <begin position="21"/>
        <end position="36"/>
    </location>
</feature>
<evidence type="ECO:0000256" key="1">
    <source>
        <dbReference type="SAM" id="Phobius"/>
    </source>
</evidence>
<gene>
    <name evidence="2" type="ORF">MLAUSG7_0601</name>
</gene>
<evidence type="ECO:0000313" key="2">
    <source>
        <dbReference type="EMBL" id="CAB3288214.1"/>
    </source>
</evidence>
<evidence type="ECO:0000313" key="3">
    <source>
        <dbReference type="Proteomes" id="UP000679213"/>
    </source>
</evidence>
<protein>
    <submittedName>
        <fullName evidence="2">Uncharacterized protein</fullName>
    </submittedName>
</protein>
<keyword evidence="3" id="KW-1185">Reference proteome</keyword>
<keyword evidence="1" id="KW-0472">Membrane</keyword>
<keyword evidence="1" id="KW-1133">Transmembrane helix</keyword>
<sequence>MIFPRRIISNTREFIIKNPRTATAVAGIGGFGIGWIGANTKRDIEDTLQPNKKKSLSSLILVLILILGIIYFLKKQ</sequence>
<dbReference type="GeneID" id="65883415"/>
<dbReference type="KEGG" id="mesg:MLAUSG7_0601"/>
<feature type="transmembrane region" description="Helical" evidence="1">
    <location>
        <begin position="56"/>
        <end position="73"/>
    </location>
</feature>
<accession>A0A8D6SVW5</accession>
<keyword evidence="1" id="KW-0812">Transmembrane</keyword>